<evidence type="ECO:0000256" key="9">
    <source>
        <dbReference type="HAMAP-Rule" id="MF_00097"/>
    </source>
</evidence>
<feature type="binding site" evidence="9">
    <location>
        <begin position="137"/>
        <end position="139"/>
    </location>
    <ligand>
        <name>2-[(2R,5Z)-2-carboxy-4-methylthiazol-5(2H)-ylidene]ethyl phosphate</name>
        <dbReference type="ChEBI" id="CHEBI:62899"/>
    </ligand>
</feature>
<feature type="binding site" evidence="9">
    <location>
        <position position="74"/>
    </location>
    <ligand>
        <name>Mg(2+)</name>
        <dbReference type="ChEBI" id="CHEBI:18420"/>
    </ligand>
</feature>
<dbReference type="RefSeq" id="WP_104847791.1">
    <property type="nucleotide sequence ID" value="NZ_PKOZ01000001.1"/>
</dbReference>
<dbReference type="UniPathway" id="UPA00060">
    <property type="reaction ID" value="UER00141"/>
</dbReference>
<evidence type="ECO:0000256" key="1">
    <source>
        <dbReference type="ARBA" id="ARBA00005165"/>
    </source>
</evidence>
<comment type="caution">
    <text evidence="13">The sequence shown here is derived from an EMBL/GenBank/DDBJ whole genome shotgun (WGS) entry which is preliminary data.</text>
</comment>
<dbReference type="InterPro" id="IPR013785">
    <property type="entry name" value="Aldolase_TIM"/>
</dbReference>
<dbReference type="FunFam" id="3.20.20.70:FF:000096">
    <property type="entry name" value="Thiamine-phosphate synthase"/>
    <property type="match status" value="1"/>
</dbReference>
<evidence type="ECO:0000256" key="3">
    <source>
        <dbReference type="ARBA" id="ARBA00022723"/>
    </source>
</evidence>
<feature type="binding site" evidence="9">
    <location>
        <position position="169"/>
    </location>
    <ligand>
        <name>2-[(2R,5Z)-2-carboxy-4-methylthiazol-5(2H)-ylidene]ethyl phosphate</name>
        <dbReference type="ChEBI" id="CHEBI:62899"/>
    </ligand>
</feature>
<feature type="binding site" evidence="9">
    <location>
        <position position="93"/>
    </location>
    <ligand>
        <name>Mg(2+)</name>
        <dbReference type="ChEBI" id="CHEBI:18420"/>
    </ligand>
</feature>
<gene>
    <name evidence="9" type="primary">thiE</name>
    <name evidence="13" type="ORF">CYL18_02025</name>
</gene>
<evidence type="ECO:0000256" key="6">
    <source>
        <dbReference type="ARBA" id="ARBA00047334"/>
    </source>
</evidence>
<comment type="catalytic activity">
    <reaction evidence="7 9 10">
        <text>2-(2-carboxy-4-methylthiazol-5-yl)ethyl phosphate + 4-amino-2-methyl-5-(diphosphooxymethyl)pyrimidine + 2 H(+) = thiamine phosphate + CO2 + diphosphate</text>
        <dbReference type="Rhea" id="RHEA:47848"/>
        <dbReference type="ChEBI" id="CHEBI:15378"/>
        <dbReference type="ChEBI" id="CHEBI:16526"/>
        <dbReference type="ChEBI" id="CHEBI:33019"/>
        <dbReference type="ChEBI" id="CHEBI:37575"/>
        <dbReference type="ChEBI" id="CHEBI:57841"/>
        <dbReference type="ChEBI" id="CHEBI:62890"/>
        <dbReference type="EC" id="2.5.1.3"/>
    </reaction>
</comment>
<dbReference type="CDD" id="cd00564">
    <property type="entry name" value="TMP_TenI"/>
    <property type="match status" value="1"/>
</dbReference>
<dbReference type="GO" id="GO:0009229">
    <property type="term" value="P:thiamine diphosphate biosynthetic process"/>
    <property type="evidence" value="ECO:0007669"/>
    <property type="project" value="UniProtKB-UniRule"/>
</dbReference>
<dbReference type="EC" id="2.5.1.3" evidence="9"/>
<dbReference type="NCBIfam" id="TIGR00693">
    <property type="entry name" value="thiE"/>
    <property type="match status" value="1"/>
</dbReference>
<dbReference type="GO" id="GO:0009228">
    <property type="term" value="P:thiamine biosynthetic process"/>
    <property type="evidence" value="ECO:0007669"/>
    <property type="project" value="UniProtKB-KW"/>
</dbReference>
<evidence type="ECO:0000256" key="11">
    <source>
        <dbReference type="RuleBase" id="RU004253"/>
    </source>
</evidence>
<feature type="domain" description="Thiamine phosphate synthase/TenI" evidence="12">
    <location>
        <begin position="8"/>
        <end position="192"/>
    </location>
</feature>
<evidence type="ECO:0000313" key="14">
    <source>
        <dbReference type="Proteomes" id="UP000239663"/>
    </source>
</evidence>
<keyword evidence="2 9" id="KW-0808">Transferase</keyword>
<dbReference type="PANTHER" id="PTHR20857:SF15">
    <property type="entry name" value="THIAMINE-PHOSPHATE SYNTHASE"/>
    <property type="match status" value="1"/>
</dbReference>
<dbReference type="EMBL" id="PKOZ01000001">
    <property type="protein sequence ID" value="PQD96694.1"/>
    <property type="molecule type" value="Genomic_DNA"/>
</dbReference>
<comment type="cofactor">
    <cofactor evidence="9">
        <name>Mg(2+)</name>
        <dbReference type="ChEBI" id="CHEBI:18420"/>
    </cofactor>
    <text evidence="9">Binds 1 Mg(2+) ion per subunit.</text>
</comment>
<accession>A0A2S7N3T6</accession>
<sequence>MKHEQLQIYFVMGSVNVKESNLLNVLEDALKGGITMFQFREKGRGAKKGAEYESLARECQRLCQRYGVPFIVNDDVELALKLDTDGLHIGQEDGRVEKIRERIGSRWLGVSVHSRDEAEIAYHAKADYVGIGPVFGTQSKENAPPPAGTALIAETKVLFPDLPIVAIGGITASNAYIPLKAGADGVAVISALCESDNRKEHISKLKEIVIL</sequence>
<feature type="binding site" evidence="9">
    <location>
        <position position="111"/>
    </location>
    <ligand>
        <name>4-amino-2-methyl-5-(diphosphooxymethyl)pyrimidine</name>
        <dbReference type="ChEBI" id="CHEBI:57841"/>
    </ligand>
</feature>
<dbReference type="SUPFAM" id="SSF51391">
    <property type="entry name" value="Thiamin phosphate synthase"/>
    <property type="match status" value="1"/>
</dbReference>
<dbReference type="OrthoDB" id="9812206at2"/>
<keyword evidence="3 9" id="KW-0479">Metal-binding</keyword>
<dbReference type="Proteomes" id="UP000239663">
    <property type="component" value="Unassembled WGS sequence"/>
</dbReference>
<dbReference type="InterPro" id="IPR022998">
    <property type="entry name" value="ThiamineP_synth_TenI"/>
</dbReference>
<dbReference type="InterPro" id="IPR036206">
    <property type="entry name" value="ThiamineP_synth_sf"/>
</dbReference>
<protein>
    <recommendedName>
        <fullName evidence="9">Thiamine-phosphate synthase</fullName>
        <shortName evidence="9">TP synthase</shortName>
        <shortName evidence="9">TPS</shortName>
        <ecNumber evidence="9">2.5.1.3</ecNumber>
    </recommendedName>
    <alternativeName>
        <fullName evidence="9">Thiamine-phosphate pyrophosphorylase</fullName>
        <shortName evidence="9">TMP pyrophosphorylase</shortName>
        <shortName evidence="9">TMP-PPase</shortName>
    </alternativeName>
</protein>
<dbReference type="HAMAP" id="MF_00097">
    <property type="entry name" value="TMP_synthase"/>
    <property type="match status" value="1"/>
</dbReference>
<feature type="binding site" evidence="9">
    <location>
        <position position="140"/>
    </location>
    <ligand>
        <name>4-amino-2-methyl-5-(diphosphooxymethyl)pyrimidine</name>
        <dbReference type="ChEBI" id="CHEBI:57841"/>
    </ligand>
</feature>
<evidence type="ECO:0000256" key="7">
    <source>
        <dbReference type="ARBA" id="ARBA00047851"/>
    </source>
</evidence>
<dbReference type="GO" id="GO:0005737">
    <property type="term" value="C:cytoplasm"/>
    <property type="evidence" value="ECO:0007669"/>
    <property type="project" value="TreeGrafter"/>
</dbReference>
<evidence type="ECO:0000256" key="4">
    <source>
        <dbReference type="ARBA" id="ARBA00022842"/>
    </source>
</evidence>
<feature type="binding site" evidence="9">
    <location>
        <begin position="38"/>
        <end position="42"/>
    </location>
    <ligand>
        <name>4-amino-2-methyl-5-(diphosphooxymethyl)pyrimidine</name>
        <dbReference type="ChEBI" id="CHEBI:57841"/>
    </ligand>
</feature>
<dbReference type="PANTHER" id="PTHR20857">
    <property type="entry name" value="THIAMINE-PHOSPHATE PYROPHOSPHORYLASE"/>
    <property type="match status" value="1"/>
</dbReference>
<keyword evidence="4 9" id="KW-0460">Magnesium</keyword>
<evidence type="ECO:0000256" key="5">
    <source>
        <dbReference type="ARBA" id="ARBA00022977"/>
    </source>
</evidence>
<evidence type="ECO:0000256" key="10">
    <source>
        <dbReference type="RuleBase" id="RU003826"/>
    </source>
</evidence>
<evidence type="ECO:0000256" key="2">
    <source>
        <dbReference type="ARBA" id="ARBA00022679"/>
    </source>
</evidence>
<dbReference type="Gene3D" id="3.20.20.70">
    <property type="entry name" value="Aldolase class I"/>
    <property type="match status" value="1"/>
</dbReference>
<dbReference type="Pfam" id="PF02581">
    <property type="entry name" value="TMP-TENI"/>
    <property type="match status" value="1"/>
</dbReference>
<dbReference type="AlphaFoldDB" id="A0A2S7N3T6"/>
<comment type="function">
    <text evidence="9">Condenses 4-methyl-5-(beta-hydroxyethyl)thiazole monophosphate (THZ-P) and 2-methyl-4-amino-5-hydroxymethyl pyrimidine pyrophosphate (HMP-PP) to form thiamine monophosphate (TMP).</text>
</comment>
<keyword evidence="14" id="KW-1185">Reference proteome</keyword>
<dbReference type="GO" id="GO:0000287">
    <property type="term" value="F:magnesium ion binding"/>
    <property type="evidence" value="ECO:0007669"/>
    <property type="project" value="UniProtKB-UniRule"/>
</dbReference>
<proteinExistence type="inferred from homology"/>
<feature type="binding site" evidence="9">
    <location>
        <begin position="189"/>
        <end position="190"/>
    </location>
    <ligand>
        <name>2-[(2R,5Z)-2-carboxy-4-methylthiazol-5(2H)-ylidene]ethyl phosphate</name>
        <dbReference type="ChEBI" id="CHEBI:62899"/>
    </ligand>
</feature>
<evidence type="ECO:0000256" key="8">
    <source>
        <dbReference type="ARBA" id="ARBA00047883"/>
    </source>
</evidence>
<name>A0A2S7N3T6_9BACI</name>
<keyword evidence="5 9" id="KW-0784">Thiamine biosynthesis</keyword>
<dbReference type="GO" id="GO:0004789">
    <property type="term" value="F:thiamine-phosphate diphosphorylase activity"/>
    <property type="evidence" value="ECO:0007669"/>
    <property type="project" value="UniProtKB-UniRule"/>
</dbReference>
<evidence type="ECO:0000313" key="13">
    <source>
        <dbReference type="EMBL" id="PQD96694.1"/>
    </source>
</evidence>
<feature type="binding site" evidence="9">
    <location>
        <position position="73"/>
    </location>
    <ligand>
        <name>4-amino-2-methyl-5-(diphosphooxymethyl)pyrimidine</name>
        <dbReference type="ChEBI" id="CHEBI:57841"/>
    </ligand>
</feature>
<comment type="catalytic activity">
    <reaction evidence="8 9 10">
        <text>2-[(2R,5Z)-2-carboxy-4-methylthiazol-5(2H)-ylidene]ethyl phosphate + 4-amino-2-methyl-5-(diphosphooxymethyl)pyrimidine + 2 H(+) = thiamine phosphate + CO2 + diphosphate</text>
        <dbReference type="Rhea" id="RHEA:47844"/>
        <dbReference type="ChEBI" id="CHEBI:15378"/>
        <dbReference type="ChEBI" id="CHEBI:16526"/>
        <dbReference type="ChEBI" id="CHEBI:33019"/>
        <dbReference type="ChEBI" id="CHEBI:37575"/>
        <dbReference type="ChEBI" id="CHEBI:57841"/>
        <dbReference type="ChEBI" id="CHEBI:62899"/>
        <dbReference type="EC" id="2.5.1.3"/>
    </reaction>
</comment>
<evidence type="ECO:0000259" key="12">
    <source>
        <dbReference type="Pfam" id="PF02581"/>
    </source>
</evidence>
<comment type="catalytic activity">
    <reaction evidence="6 9 10">
        <text>4-methyl-5-(2-phosphooxyethyl)-thiazole + 4-amino-2-methyl-5-(diphosphooxymethyl)pyrimidine + H(+) = thiamine phosphate + diphosphate</text>
        <dbReference type="Rhea" id="RHEA:22328"/>
        <dbReference type="ChEBI" id="CHEBI:15378"/>
        <dbReference type="ChEBI" id="CHEBI:33019"/>
        <dbReference type="ChEBI" id="CHEBI:37575"/>
        <dbReference type="ChEBI" id="CHEBI:57841"/>
        <dbReference type="ChEBI" id="CHEBI:58296"/>
        <dbReference type="EC" id="2.5.1.3"/>
    </reaction>
</comment>
<dbReference type="InterPro" id="IPR034291">
    <property type="entry name" value="TMP_synthase"/>
</dbReference>
<comment type="similarity">
    <text evidence="9 10">Belongs to the thiamine-phosphate synthase family.</text>
</comment>
<organism evidence="13 14">
    <name type="scientific">Pradoshia eiseniae</name>
    <dbReference type="NCBI Taxonomy" id="2064768"/>
    <lineage>
        <taxon>Bacteria</taxon>
        <taxon>Bacillati</taxon>
        <taxon>Bacillota</taxon>
        <taxon>Bacilli</taxon>
        <taxon>Bacillales</taxon>
        <taxon>Bacillaceae</taxon>
        <taxon>Pradoshia</taxon>
    </lineage>
</organism>
<reference evidence="13 14" key="1">
    <citation type="submission" date="2017-12" db="EMBL/GenBank/DDBJ databases">
        <title>Taxonomic description and draft genome of Pradoshia cofamensis Gen. nov., sp. nov., a thermotolerant bacillale isolated from anterior gut of earthworm Eisenia fetida.</title>
        <authorList>
            <person name="Saha T."/>
            <person name="Chakraborty R."/>
        </authorList>
    </citation>
    <scope>NUCLEOTIDE SEQUENCE [LARGE SCALE GENOMIC DNA]</scope>
    <source>
        <strain evidence="13 14">EAG3</strain>
    </source>
</reference>
<comment type="pathway">
    <text evidence="1 9 11">Cofactor biosynthesis; thiamine diphosphate biosynthesis; thiamine phosphate from 4-amino-2-methyl-5-diphosphomethylpyrimidine and 4-methyl-5-(2-phosphoethyl)-thiazole: step 1/1.</text>
</comment>